<name>A0ABV2Q917_9BURK</name>
<dbReference type="EMBL" id="JBEPSH010000005">
    <property type="protein sequence ID" value="MET4577541.1"/>
    <property type="molecule type" value="Genomic_DNA"/>
</dbReference>
<dbReference type="RefSeq" id="WP_354444019.1">
    <property type="nucleotide sequence ID" value="NZ_JBEPSH010000005.1"/>
</dbReference>
<dbReference type="Proteomes" id="UP001549320">
    <property type="component" value="Unassembled WGS sequence"/>
</dbReference>
<protein>
    <submittedName>
        <fullName evidence="2">Uncharacterized protein</fullName>
    </submittedName>
</protein>
<comment type="caution">
    <text evidence="2">The sequence shown here is derived from an EMBL/GenBank/DDBJ whole genome shotgun (WGS) entry which is preliminary data.</text>
</comment>
<evidence type="ECO:0000313" key="2">
    <source>
        <dbReference type="EMBL" id="MET4577541.1"/>
    </source>
</evidence>
<keyword evidence="3" id="KW-1185">Reference proteome</keyword>
<feature type="compositionally biased region" description="Polar residues" evidence="1">
    <location>
        <begin position="24"/>
        <end position="46"/>
    </location>
</feature>
<evidence type="ECO:0000313" key="3">
    <source>
        <dbReference type="Proteomes" id="UP001549320"/>
    </source>
</evidence>
<accession>A0ABV2Q917</accession>
<feature type="region of interest" description="Disordered" evidence="1">
    <location>
        <begin position="23"/>
        <end position="46"/>
    </location>
</feature>
<sequence length="46" mass="4981">MSCTALAEEQDIVEGVEASERTVWAQSGPVTSQQAPINNHRPTGER</sequence>
<evidence type="ECO:0000256" key="1">
    <source>
        <dbReference type="SAM" id="MobiDB-lite"/>
    </source>
</evidence>
<reference evidence="2 3" key="1">
    <citation type="submission" date="2024-06" db="EMBL/GenBank/DDBJ databases">
        <title>Sorghum-associated microbial communities from plants grown in Nebraska, USA.</title>
        <authorList>
            <person name="Schachtman D."/>
        </authorList>
    </citation>
    <scope>NUCLEOTIDE SEQUENCE [LARGE SCALE GENOMIC DNA]</scope>
    <source>
        <strain evidence="2 3">2709</strain>
    </source>
</reference>
<gene>
    <name evidence="2" type="ORF">ABIE13_002652</name>
</gene>
<proteinExistence type="predicted"/>
<organism evidence="2 3">
    <name type="scientific">Ottowia thiooxydans</name>
    <dbReference type="NCBI Taxonomy" id="219182"/>
    <lineage>
        <taxon>Bacteria</taxon>
        <taxon>Pseudomonadati</taxon>
        <taxon>Pseudomonadota</taxon>
        <taxon>Betaproteobacteria</taxon>
        <taxon>Burkholderiales</taxon>
        <taxon>Comamonadaceae</taxon>
        <taxon>Ottowia</taxon>
    </lineage>
</organism>